<dbReference type="PANTHER" id="PTHR43155:SF2">
    <property type="entry name" value="CYCLIC DI-GMP PHOSPHODIESTERASE PA4108"/>
    <property type="match status" value="1"/>
</dbReference>
<protein>
    <recommendedName>
        <fullName evidence="1">HD-GYP domain-containing protein</fullName>
    </recommendedName>
</protein>
<dbReference type="InterPro" id="IPR037522">
    <property type="entry name" value="HD_GYP_dom"/>
</dbReference>
<comment type="caution">
    <text evidence="2">The sequence shown here is derived from an EMBL/GenBank/DDBJ whole genome shotgun (WGS) entry which is preliminary data.</text>
</comment>
<dbReference type="PROSITE" id="PS51832">
    <property type="entry name" value="HD_GYP"/>
    <property type="match status" value="1"/>
</dbReference>
<dbReference type="Gene3D" id="1.10.3210.10">
    <property type="entry name" value="Hypothetical protein af1432"/>
    <property type="match status" value="1"/>
</dbReference>
<dbReference type="SUPFAM" id="SSF109604">
    <property type="entry name" value="HD-domain/PDEase-like"/>
    <property type="match status" value="1"/>
</dbReference>
<sequence>MEKFELLRTLIGAKHVLSLFPDAHPMVQEKVEKLLEVIEALIAQEKKAEISIVGEEVFINEHSFRQESLEFARFVREITDTGITRISFQPGTTAKELVSLIVYLNEHRHTGPASKLLSEELRQRGINHITVSRILPLELSEKEAKLMARKSESEYQRAVSRIENIFKTVLEGGSFSPGSINLIVQGLLKTAIKDQSTLRGLFNIKSYHDYTFRHSVNVALLSILIGKRLKLNQELLALLGEAALLHDIGKIMIPKEIITKP</sequence>
<dbReference type="EMBL" id="QMQA01000054">
    <property type="protein sequence ID" value="RLE14227.1"/>
    <property type="molecule type" value="Genomic_DNA"/>
</dbReference>
<dbReference type="Proteomes" id="UP000280417">
    <property type="component" value="Unassembled WGS sequence"/>
</dbReference>
<proteinExistence type="predicted"/>
<dbReference type="PANTHER" id="PTHR43155">
    <property type="entry name" value="CYCLIC DI-GMP PHOSPHODIESTERASE PA4108-RELATED"/>
    <property type="match status" value="1"/>
</dbReference>
<dbReference type="Pfam" id="PF01966">
    <property type="entry name" value="HD"/>
    <property type="match status" value="1"/>
</dbReference>
<organism evidence="2 3">
    <name type="scientific">Aerophobetes bacterium</name>
    <dbReference type="NCBI Taxonomy" id="2030807"/>
    <lineage>
        <taxon>Bacteria</taxon>
        <taxon>Candidatus Aerophobota</taxon>
    </lineage>
</organism>
<feature type="non-terminal residue" evidence="2">
    <location>
        <position position="261"/>
    </location>
</feature>
<evidence type="ECO:0000313" key="2">
    <source>
        <dbReference type="EMBL" id="RLE14227.1"/>
    </source>
</evidence>
<accession>A0A662DI81</accession>
<reference evidence="2 3" key="1">
    <citation type="submission" date="2018-06" db="EMBL/GenBank/DDBJ databases">
        <title>Extensive metabolic versatility and redundancy in microbially diverse, dynamic hydrothermal sediments.</title>
        <authorList>
            <person name="Dombrowski N."/>
            <person name="Teske A."/>
            <person name="Baker B.J."/>
        </authorList>
    </citation>
    <scope>NUCLEOTIDE SEQUENCE [LARGE SCALE GENOMIC DNA]</scope>
    <source>
        <strain evidence="2">B3_G15</strain>
    </source>
</reference>
<name>A0A662DI81_UNCAE</name>
<feature type="domain" description="HD-GYP" evidence="1">
    <location>
        <begin position="189"/>
        <end position="261"/>
    </location>
</feature>
<gene>
    <name evidence="2" type="ORF">DRJ04_02820</name>
</gene>
<dbReference type="AlphaFoldDB" id="A0A662DI81"/>
<evidence type="ECO:0000259" key="1">
    <source>
        <dbReference type="PROSITE" id="PS51832"/>
    </source>
</evidence>
<dbReference type="InterPro" id="IPR006674">
    <property type="entry name" value="HD_domain"/>
</dbReference>
<evidence type="ECO:0000313" key="3">
    <source>
        <dbReference type="Proteomes" id="UP000280417"/>
    </source>
</evidence>